<evidence type="ECO:0000256" key="2">
    <source>
        <dbReference type="ARBA" id="ARBA00005441"/>
    </source>
</evidence>
<evidence type="ECO:0000256" key="3">
    <source>
        <dbReference type="ARBA" id="ARBA00022679"/>
    </source>
</evidence>
<dbReference type="GO" id="GO:0006915">
    <property type="term" value="P:apoptotic process"/>
    <property type="evidence" value="ECO:0007669"/>
    <property type="project" value="UniProtKB-KW"/>
</dbReference>
<comment type="subcellular location">
    <subcellularLocation>
        <location evidence="1">Golgi apparatus membrane</location>
        <topology evidence="1">Multi-pass membrane protein</topology>
    </subcellularLocation>
</comment>
<dbReference type="InterPro" id="IPR025749">
    <property type="entry name" value="Sphingomyelin_synth-like_dom"/>
</dbReference>
<evidence type="ECO:0000256" key="12">
    <source>
        <dbReference type="ARBA" id="ARBA00038996"/>
    </source>
</evidence>
<feature type="domain" description="SAM" evidence="17">
    <location>
        <begin position="7"/>
        <end position="70"/>
    </location>
</feature>
<feature type="transmembrane region" description="Helical" evidence="16">
    <location>
        <begin position="302"/>
        <end position="322"/>
    </location>
</feature>
<name>A0A672Q0Y7_SINGR</name>
<evidence type="ECO:0000256" key="16">
    <source>
        <dbReference type="SAM" id="Phobius"/>
    </source>
</evidence>
<evidence type="ECO:0000256" key="5">
    <source>
        <dbReference type="ARBA" id="ARBA00022703"/>
    </source>
</evidence>
<accession>A0A672Q0Y7</accession>
<dbReference type="InterPro" id="IPR045221">
    <property type="entry name" value="Sphingomyelin_synth-like"/>
</dbReference>
<protein>
    <recommendedName>
        <fullName evidence="13">Phosphatidylcholine:ceramide cholinephosphotransferase 1</fullName>
        <ecNumber evidence="12">2.7.8.27</ecNumber>
    </recommendedName>
    <alternativeName>
        <fullName evidence="14">Sphingomyelin synthase 1</fullName>
    </alternativeName>
</protein>
<sequence length="447" mass="51143">MNKVASWSEEEVSLWLTDQGLQEYSEPLRNYDGPALLSITTDDFKRSPLSRVTSDGGRLLLEKIETLKIEHHIDVHKNGHANGHMVLNHNGNAGSAGKAHRNGVVNGFHKELVQIPIPEPSSPQFPPEWGKTAVALVYALCCFVLTTVIISVVHERVPPKEASPPLPDKFFDFFDRVEWAFTICEISGMILIVLWIIQLSLLKHKSIVGRRFFFIVGTLYLYRCITMYVTTLPVPGMHFKCSPKLYGDWESQIRRVMKMIAGGGLTITGSHNMCGDYLYSGHTVMLTLTYLFTKEYSPRRFWWYHWGCWALCAIGVFCILLAHDHYTIDVAVAYFITTRLFWWYHTMANQQVRLSVLLKFPFRFLCQPIYGLFEPSTSVSFLGSQRDIPDQLFHPRMVVPIFPVPGKQRSRRRPPQLPEALLMAIAALGPREVHADRLRLTNVQMLH</sequence>
<evidence type="ECO:0000256" key="1">
    <source>
        <dbReference type="ARBA" id="ARBA00004653"/>
    </source>
</evidence>
<keyword evidence="6" id="KW-0418">Kinase</keyword>
<evidence type="ECO:0000256" key="6">
    <source>
        <dbReference type="ARBA" id="ARBA00022777"/>
    </source>
</evidence>
<comment type="similarity">
    <text evidence="2">Belongs to the sphingomyelin synthase family.</text>
</comment>
<evidence type="ECO:0000256" key="10">
    <source>
        <dbReference type="ARBA" id="ARBA00023098"/>
    </source>
</evidence>
<evidence type="ECO:0000256" key="11">
    <source>
        <dbReference type="ARBA" id="ARBA00023136"/>
    </source>
</evidence>
<organism evidence="18 19">
    <name type="scientific">Sinocyclocheilus grahami</name>
    <name type="common">Dianchi golden-line fish</name>
    <name type="synonym">Barbus grahami</name>
    <dbReference type="NCBI Taxonomy" id="75366"/>
    <lineage>
        <taxon>Eukaryota</taxon>
        <taxon>Metazoa</taxon>
        <taxon>Chordata</taxon>
        <taxon>Craniata</taxon>
        <taxon>Vertebrata</taxon>
        <taxon>Euteleostomi</taxon>
        <taxon>Actinopterygii</taxon>
        <taxon>Neopterygii</taxon>
        <taxon>Teleostei</taxon>
        <taxon>Ostariophysi</taxon>
        <taxon>Cypriniformes</taxon>
        <taxon>Cyprinidae</taxon>
        <taxon>Cyprininae</taxon>
        <taxon>Sinocyclocheilus</taxon>
    </lineage>
</organism>
<keyword evidence="11 16" id="KW-0472">Membrane</keyword>
<dbReference type="PANTHER" id="PTHR21290">
    <property type="entry name" value="SPHINGOMYELIN SYNTHETASE"/>
    <property type="match status" value="1"/>
</dbReference>
<keyword evidence="10" id="KW-0443">Lipid metabolism</keyword>
<dbReference type="InterPro" id="IPR001660">
    <property type="entry name" value="SAM"/>
</dbReference>
<dbReference type="GO" id="GO:0006686">
    <property type="term" value="P:sphingomyelin biosynthetic process"/>
    <property type="evidence" value="ECO:0007669"/>
    <property type="project" value="TreeGrafter"/>
</dbReference>
<evidence type="ECO:0000313" key="19">
    <source>
        <dbReference type="Proteomes" id="UP000472262"/>
    </source>
</evidence>
<evidence type="ECO:0000256" key="15">
    <source>
        <dbReference type="ARBA" id="ARBA00049904"/>
    </source>
</evidence>
<dbReference type="CDD" id="cd09514">
    <property type="entry name" value="SAM_SGMS1"/>
    <property type="match status" value="1"/>
</dbReference>
<dbReference type="CDD" id="cd01610">
    <property type="entry name" value="PAP2_like"/>
    <property type="match status" value="1"/>
</dbReference>
<dbReference type="GO" id="GO:0033188">
    <property type="term" value="F:sphingomyelin synthase activity"/>
    <property type="evidence" value="ECO:0007669"/>
    <property type="project" value="UniProtKB-EC"/>
</dbReference>
<dbReference type="EC" id="2.7.8.27" evidence="12"/>
<dbReference type="PANTHER" id="PTHR21290:SF28">
    <property type="entry name" value="PHOSPHATIDYLCHOLINE:CERAMIDE CHOLINEPHOSPHOTRANSFERASE 1"/>
    <property type="match status" value="1"/>
</dbReference>
<evidence type="ECO:0000256" key="8">
    <source>
        <dbReference type="ARBA" id="ARBA00022989"/>
    </source>
</evidence>
<dbReference type="GO" id="GO:0000139">
    <property type="term" value="C:Golgi membrane"/>
    <property type="evidence" value="ECO:0007669"/>
    <property type="project" value="UniProtKB-SubCell"/>
</dbReference>
<dbReference type="GO" id="GO:0005886">
    <property type="term" value="C:plasma membrane"/>
    <property type="evidence" value="ECO:0007669"/>
    <property type="project" value="TreeGrafter"/>
</dbReference>
<dbReference type="SUPFAM" id="SSF47769">
    <property type="entry name" value="SAM/Pointed domain"/>
    <property type="match status" value="1"/>
</dbReference>
<feature type="transmembrane region" description="Helical" evidence="16">
    <location>
        <begin position="133"/>
        <end position="153"/>
    </location>
</feature>
<keyword evidence="4 16" id="KW-0812">Transmembrane</keyword>
<evidence type="ECO:0000256" key="7">
    <source>
        <dbReference type="ARBA" id="ARBA00022919"/>
    </source>
</evidence>
<dbReference type="Ensembl" id="ENSSGRT00000074458.1">
    <property type="protein sequence ID" value="ENSSGRP00000069891.1"/>
    <property type="gene ID" value="ENSSGRG00000035789.1"/>
</dbReference>
<dbReference type="GO" id="GO:0047493">
    <property type="term" value="F:ceramide cholinephosphotransferase activity"/>
    <property type="evidence" value="ECO:0007669"/>
    <property type="project" value="TreeGrafter"/>
</dbReference>
<evidence type="ECO:0000256" key="13">
    <source>
        <dbReference type="ARBA" id="ARBA00039805"/>
    </source>
</evidence>
<dbReference type="Proteomes" id="UP000472262">
    <property type="component" value="Unassembled WGS sequence"/>
</dbReference>
<keyword evidence="8 16" id="KW-1133">Transmembrane helix</keyword>
<feature type="transmembrane region" description="Helical" evidence="16">
    <location>
        <begin position="179"/>
        <end position="200"/>
    </location>
</feature>
<dbReference type="AlphaFoldDB" id="A0A672Q0Y7"/>
<evidence type="ECO:0000256" key="9">
    <source>
        <dbReference type="ARBA" id="ARBA00023034"/>
    </source>
</evidence>
<keyword evidence="7" id="KW-0746">Sphingolipid metabolism</keyword>
<dbReference type="PROSITE" id="PS50105">
    <property type="entry name" value="SAM_DOMAIN"/>
    <property type="match status" value="1"/>
</dbReference>
<dbReference type="GO" id="GO:0046513">
    <property type="term" value="P:ceramide biosynthetic process"/>
    <property type="evidence" value="ECO:0007669"/>
    <property type="project" value="TreeGrafter"/>
</dbReference>
<keyword evidence="19" id="KW-1185">Reference proteome</keyword>
<comment type="catalytic activity">
    <reaction evidence="15">
        <text>an N-acylsphing-4-enine + a 1,2-diacyl-sn-glycero-3-phosphoethanolamine = an N-acylsphing-4-enine 1-phosphoethanolamine + a 1,2-diacyl-sn-glycerol</text>
        <dbReference type="Rhea" id="RHEA:36079"/>
        <dbReference type="ChEBI" id="CHEBI:17815"/>
        <dbReference type="ChEBI" id="CHEBI:52639"/>
        <dbReference type="ChEBI" id="CHEBI:64612"/>
        <dbReference type="ChEBI" id="CHEBI:73203"/>
    </reaction>
    <physiologicalReaction direction="left-to-right" evidence="15">
        <dbReference type="Rhea" id="RHEA:36080"/>
    </physiologicalReaction>
</comment>
<evidence type="ECO:0000259" key="17">
    <source>
        <dbReference type="PROSITE" id="PS50105"/>
    </source>
</evidence>
<evidence type="ECO:0000256" key="14">
    <source>
        <dbReference type="ARBA" id="ARBA00042067"/>
    </source>
</evidence>
<dbReference type="Pfam" id="PF14360">
    <property type="entry name" value="PAP2_C"/>
    <property type="match status" value="1"/>
</dbReference>
<reference evidence="18" key="1">
    <citation type="submission" date="2025-05" db="UniProtKB">
        <authorList>
            <consortium name="Ensembl"/>
        </authorList>
    </citation>
    <scope>IDENTIFICATION</scope>
</reference>
<feature type="transmembrane region" description="Helical" evidence="16">
    <location>
        <begin position="212"/>
        <end position="230"/>
    </location>
</feature>
<dbReference type="GO" id="GO:0016301">
    <property type="term" value="F:kinase activity"/>
    <property type="evidence" value="ECO:0007669"/>
    <property type="project" value="UniProtKB-KW"/>
</dbReference>
<evidence type="ECO:0000256" key="4">
    <source>
        <dbReference type="ARBA" id="ARBA00022692"/>
    </source>
</evidence>
<dbReference type="OMA" id="SGHTIFF"/>
<evidence type="ECO:0000313" key="18">
    <source>
        <dbReference type="Ensembl" id="ENSSGRP00000069891.1"/>
    </source>
</evidence>
<dbReference type="SMART" id="SM00454">
    <property type="entry name" value="SAM"/>
    <property type="match status" value="1"/>
</dbReference>
<dbReference type="Pfam" id="PF00536">
    <property type="entry name" value="SAM_1"/>
    <property type="match status" value="1"/>
</dbReference>
<dbReference type="InterPro" id="IPR013761">
    <property type="entry name" value="SAM/pointed_sf"/>
</dbReference>
<gene>
    <name evidence="18" type="primary">LOC107598611</name>
</gene>
<feature type="transmembrane region" description="Helical" evidence="16">
    <location>
        <begin position="328"/>
        <end position="345"/>
    </location>
</feature>
<keyword evidence="3" id="KW-0808">Transferase</keyword>
<keyword evidence="5" id="KW-0053">Apoptosis</keyword>
<dbReference type="GO" id="GO:0005789">
    <property type="term" value="C:endoplasmic reticulum membrane"/>
    <property type="evidence" value="ECO:0007669"/>
    <property type="project" value="TreeGrafter"/>
</dbReference>
<proteinExistence type="inferred from homology"/>
<dbReference type="Ensembl" id="ENSSGRT00000074457.1">
    <property type="protein sequence ID" value="ENSSGRP00000069890.1"/>
    <property type="gene ID" value="ENSSGRG00000035789.1"/>
</dbReference>
<keyword evidence="9" id="KW-0333">Golgi apparatus</keyword>
<dbReference type="Gene3D" id="1.10.150.50">
    <property type="entry name" value="Transcription Factor, Ets-1"/>
    <property type="match status" value="1"/>
</dbReference>